<name>A0AAD3SFC9_NEPGR</name>
<reference evidence="2" key="1">
    <citation type="submission" date="2023-05" db="EMBL/GenBank/DDBJ databases">
        <title>Nepenthes gracilis genome sequencing.</title>
        <authorList>
            <person name="Fukushima K."/>
        </authorList>
    </citation>
    <scope>NUCLEOTIDE SEQUENCE</scope>
    <source>
        <strain evidence="2">SING2019-196</strain>
    </source>
</reference>
<evidence type="ECO:0000313" key="2">
    <source>
        <dbReference type="EMBL" id="GMH10263.1"/>
    </source>
</evidence>
<proteinExistence type="predicted"/>
<protein>
    <submittedName>
        <fullName evidence="2">Uncharacterized protein</fullName>
    </submittedName>
</protein>
<sequence length="174" mass="19663">MPESCHADLMSWPSDGLLLNHGNALAEGITQVALCPHAVAGKVQPVQRKRGRPGKYDSTEEASAAKRGASRSLCKPALAKKSIIRYSVLRFPRRPRSHNWSLSNSGNLYSLEDHQPPAQIFLPALTTPYKASFRLLLQPSHHGDDGNIYSRMKYLFLEHAKLCYIYWFKIQYLQ</sequence>
<keyword evidence="3" id="KW-1185">Reference proteome</keyword>
<dbReference type="EMBL" id="BSYO01000010">
    <property type="protein sequence ID" value="GMH10263.1"/>
    <property type="molecule type" value="Genomic_DNA"/>
</dbReference>
<evidence type="ECO:0000256" key="1">
    <source>
        <dbReference type="SAM" id="MobiDB-lite"/>
    </source>
</evidence>
<gene>
    <name evidence="2" type="ORF">Nepgr_012104</name>
</gene>
<feature type="region of interest" description="Disordered" evidence="1">
    <location>
        <begin position="44"/>
        <end position="63"/>
    </location>
</feature>
<comment type="caution">
    <text evidence="2">The sequence shown here is derived from an EMBL/GenBank/DDBJ whole genome shotgun (WGS) entry which is preliminary data.</text>
</comment>
<dbReference type="AlphaFoldDB" id="A0AAD3SFC9"/>
<organism evidence="2 3">
    <name type="scientific">Nepenthes gracilis</name>
    <name type="common">Slender pitcher plant</name>
    <dbReference type="NCBI Taxonomy" id="150966"/>
    <lineage>
        <taxon>Eukaryota</taxon>
        <taxon>Viridiplantae</taxon>
        <taxon>Streptophyta</taxon>
        <taxon>Embryophyta</taxon>
        <taxon>Tracheophyta</taxon>
        <taxon>Spermatophyta</taxon>
        <taxon>Magnoliopsida</taxon>
        <taxon>eudicotyledons</taxon>
        <taxon>Gunneridae</taxon>
        <taxon>Pentapetalae</taxon>
        <taxon>Caryophyllales</taxon>
        <taxon>Nepenthaceae</taxon>
        <taxon>Nepenthes</taxon>
    </lineage>
</organism>
<dbReference type="Proteomes" id="UP001279734">
    <property type="component" value="Unassembled WGS sequence"/>
</dbReference>
<evidence type="ECO:0000313" key="3">
    <source>
        <dbReference type="Proteomes" id="UP001279734"/>
    </source>
</evidence>
<accession>A0AAD3SFC9</accession>